<accession>A0AAD9X5V5</accession>
<keyword evidence="2" id="KW-1185">Reference proteome</keyword>
<sequence>MKAERDAIEKEKFWNALIGPVQQYQTISWEEIMSATSSFSGKLIIGILMVNSWLTKSLFEKAFERLNSYFESPKLLLELFG</sequence>
<organism evidence="1 2">
    <name type="scientific">Dipteronia dyeriana</name>
    <dbReference type="NCBI Taxonomy" id="168575"/>
    <lineage>
        <taxon>Eukaryota</taxon>
        <taxon>Viridiplantae</taxon>
        <taxon>Streptophyta</taxon>
        <taxon>Embryophyta</taxon>
        <taxon>Tracheophyta</taxon>
        <taxon>Spermatophyta</taxon>
        <taxon>Magnoliopsida</taxon>
        <taxon>eudicotyledons</taxon>
        <taxon>Gunneridae</taxon>
        <taxon>Pentapetalae</taxon>
        <taxon>rosids</taxon>
        <taxon>malvids</taxon>
        <taxon>Sapindales</taxon>
        <taxon>Sapindaceae</taxon>
        <taxon>Hippocastanoideae</taxon>
        <taxon>Acereae</taxon>
        <taxon>Dipteronia</taxon>
    </lineage>
</organism>
<comment type="caution">
    <text evidence="1">The sequence shown here is derived from an EMBL/GenBank/DDBJ whole genome shotgun (WGS) entry which is preliminary data.</text>
</comment>
<protein>
    <submittedName>
        <fullName evidence="1">Uncharacterized protein</fullName>
    </submittedName>
</protein>
<dbReference type="EMBL" id="JANJYI010000004">
    <property type="protein sequence ID" value="KAK2653430.1"/>
    <property type="molecule type" value="Genomic_DNA"/>
</dbReference>
<reference evidence="1" key="1">
    <citation type="journal article" date="2023" name="Plant J.">
        <title>Genome sequences and population genomics provide insights into the demographic history, inbreeding, and mutation load of two 'living fossil' tree species of Dipteronia.</title>
        <authorList>
            <person name="Feng Y."/>
            <person name="Comes H.P."/>
            <person name="Chen J."/>
            <person name="Zhu S."/>
            <person name="Lu R."/>
            <person name="Zhang X."/>
            <person name="Li P."/>
            <person name="Qiu J."/>
            <person name="Olsen K.M."/>
            <person name="Qiu Y."/>
        </authorList>
    </citation>
    <scope>NUCLEOTIDE SEQUENCE</scope>
    <source>
        <strain evidence="1">KIB01</strain>
    </source>
</reference>
<dbReference type="AlphaFoldDB" id="A0AAD9X5V5"/>
<gene>
    <name evidence="1" type="ORF">Ddye_013286</name>
</gene>
<proteinExistence type="predicted"/>
<dbReference type="Proteomes" id="UP001280121">
    <property type="component" value="Unassembled WGS sequence"/>
</dbReference>
<name>A0AAD9X5V5_9ROSI</name>
<evidence type="ECO:0000313" key="1">
    <source>
        <dbReference type="EMBL" id="KAK2653430.1"/>
    </source>
</evidence>
<evidence type="ECO:0000313" key="2">
    <source>
        <dbReference type="Proteomes" id="UP001280121"/>
    </source>
</evidence>